<protein>
    <submittedName>
        <fullName evidence="2">Uncharacterized protein</fullName>
    </submittedName>
</protein>
<sequence>MRSPSLAKIGSIQRPLRSHSRVMEFTCSTTRTRKPSFEAKICTHIWRTCTRTALGTASCSFPNTTPSKSGPVTNGGPRKGE</sequence>
<accession>Q1Q556</accession>
<organism evidence="2">
    <name type="scientific">Kuenenia stuttgartiensis</name>
    <dbReference type="NCBI Taxonomy" id="174633"/>
    <lineage>
        <taxon>Bacteria</taxon>
        <taxon>Pseudomonadati</taxon>
        <taxon>Planctomycetota</taxon>
        <taxon>Candidatus Brocadiia</taxon>
        <taxon>Candidatus Brocadiales</taxon>
        <taxon>Candidatus Brocadiaceae</taxon>
        <taxon>Candidatus Kuenenia</taxon>
    </lineage>
</organism>
<proteinExistence type="predicted"/>
<evidence type="ECO:0000256" key="1">
    <source>
        <dbReference type="SAM" id="MobiDB-lite"/>
    </source>
</evidence>
<evidence type="ECO:0000313" key="2">
    <source>
        <dbReference type="EMBL" id="CAJ75149.1"/>
    </source>
</evidence>
<feature type="region of interest" description="Disordered" evidence="1">
    <location>
        <begin position="57"/>
        <end position="81"/>
    </location>
</feature>
<name>Q1Q556_KUEST</name>
<dbReference type="AlphaFoldDB" id="Q1Q556"/>
<reference evidence="2" key="1">
    <citation type="journal article" date="2006" name="Nature">
        <title>Deciphering the evolution and metabolism of an anammox bacterium from a community genome.</title>
        <authorList>
            <person name="Strous M."/>
            <person name="Pelletier E."/>
            <person name="Mangenot S."/>
            <person name="Rattei T."/>
            <person name="Lehner A."/>
            <person name="Taylor M.W."/>
            <person name="Horn M."/>
            <person name="Daims H."/>
            <person name="Bartol-Mavel D."/>
            <person name="Wincker P."/>
            <person name="Barbe V."/>
            <person name="Fonknechten N."/>
            <person name="Vallenet D."/>
            <person name="Segurens B."/>
            <person name="Schenowitz-Truong C."/>
            <person name="Medigue C."/>
            <person name="Collingro A."/>
            <person name="Snel B."/>
            <person name="Dutilh B.E."/>
            <person name="OpDenCamp H.J.M."/>
            <person name="vanDerDrift C."/>
            <person name="Cirpus I."/>
            <person name="vanDePas-Schoonen K.T."/>
            <person name="Harhangi H.R."/>
            <person name="vanNiftrik L."/>
            <person name="Schmid M."/>
            <person name="Keltjens J."/>
            <person name="vanDeVossenberg J."/>
            <person name="Kartal B."/>
            <person name="Meier H."/>
            <person name="Frishman D."/>
            <person name="Huynen M.A."/>
            <person name="Mewes H."/>
            <person name="Weissenbach J."/>
            <person name="Jetten M.S.M."/>
            <person name="Wagner M."/>
            <person name="LePaslier D."/>
        </authorList>
    </citation>
    <scope>NUCLEOTIDE SEQUENCE</scope>
</reference>
<dbReference type="EMBL" id="CT573071">
    <property type="protein sequence ID" value="CAJ75149.1"/>
    <property type="molecule type" value="Genomic_DNA"/>
</dbReference>
<feature type="compositionally biased region" description="Polar residues" evidence="1">
    <location>
        <begin position="57"/>
        <end position="72"/>
    </location>
</feature>
<gene>
    <name evidence="2" type="ORF">kuste4387</name>
</gene>
<reference evidence="2" key="2">
    <citation type="submission" date="2006-01" db="EMBL/GenBank/DDBJ databases">
        <authorList>
            <person name="Genoscope"/>
        </authorList>
    </citation>
    <scope>NUCLEOTIDE SEQUENCE</scope>
</reference>